<dbReference type="GO" id="GO:0006535">
    <property type="term" value="P:cysteine biosynthetic process from serine"/>
    <property type="evidence" value="ECO:0007669"/>
    <property type="project" value="UniProtKB-UniRule"/>
</dbReference>
<dbReference type="NCBIfam" id="TIGR01139">
    <property type="entry name" value="cysK"/>
    <property type="match status" value="1"/>
</dbReference>
<comment type="caution">
    <text evidence="15">The sequence shown here is derived from an EMBL/GenBank/DDBJ whole genome shotgun (WGS) entry which is preliminary data.</text>
</comment>
<evidence type="ECO:0000256" key="8">
    <source>
        <dbReference type="ARBA" id="ARBA00022898"/>
    </source>
</evidence>
<evidence type="ECO:0000313" key="15">
    <source>
        <dbReference type="EMBL" id="MBC2399432.1"/>
    </source>
</evidence>
<evidence type="ECO:0000256" key="6">
    <source>
        <dbReference type="ARBA" id="ARBA00022605"/>
    </source>
</evidence>
<accession>A0A923J1Q5</accession>
<dbReference type="Gene3D" id="3.40.50.1100">
    <property type="match status" value="2"/>
</dbReference>
<evidence type="ECO:0000256" key="11">
    <source>
        <dbReference type="PIRSR" id="PIRSR605856-50"/>
    </source>
</evidence>
<evidence type="ECO:0000256" key="9">
    <source>
        <dbReference type="ARBA" id="ARBA00023192"/>
    </source>
</evidence>
<feature type="binding site" evidence="11">
    <location>
        <position position="73"/>
    </location>
    <ligand>
        <name>pyridoxal 5'-phosphate</name>
        <dbReference type="ChEBI" id="CHEBI:597326"/>
    </ligand>
</feature>
<feature type="binding site" evidence="11">
    <location>
        <begin position="176"/>
        <end position="180"/>
    </location>
    <ligand>
        <name>pyridoxal 5'-phosphate</name>
        <dbReference type="ChEBI" id="CHEBI:597326"/>
    </ligand>
</feature>
<evidence type="ECO:0000256" key="4">
    <source>
        <dbReference type="ARBA" id="ARBA00012681"/>
    </source>
</evidence>
<protein>
    <recommendedName>
        <fullName evidence="5 13">Cysteine synthase</fullName>
        <ecNumber evidence="4 13">2.5.1.47</ecNumber>
    </recommendedName>
</protein>
<dbReference type="FunFam" id="3.40.50.1100:FF:000118">
    <property type="entry name" value="Related to CYS4-cystathionine beta-synthase"/>
    <property type="match status" value="1"/>
</dbReference>
<dbReference type="GO" id="GO:0004124">
    <property type="term" value="F:cysteine synthase activity"/>
    <property type="evidence" value="ECO:0007669"/>
    <property type="project" value="UniProtKB-UniRule"/>
</dbReference>
<evidence type="ECO:0000256" key="5">
    <source>
        <dbReference type="ARBA" id="ARBA00019371"/>
    </source>
</evidence>
<evidence type="ECO:0000256" key="10">
    <source>
        <dbReference type="ARBA" id="ARBA00047931"/>
    </source>
</evidence>
<sequence length="303" mass="32544">MIYNNALEMIGNTPLVKLNNIVEDNMAEVYVKLEKVNPGGSIKDRAALGMIEKAEKLGLLKKGDTIVEPTSGNTGIGLAMVGRLKGYKVIIIMPDTMSMERRNILKAYGAELVLTEGKYGMKGAIDKAEEIANGKKGFYIPQQFNNEANPEKHYKTTAEEIIKDVPNIDMFVASVGTAGTLIGIGKRLKELKNDVKVVAVEPAKSPLLSGGEAGPHGIQGIGANFIPDIYQEEVVDQIITVSDEDAFKYAKIMGRKEGILVGISSGANIFAAIELAKKLGKGKKVVTVAPDGGEKYLSTGIYE</sequence>
<dbReference type="FunFam" id="3.40.50.1100:FF:000003">
    <property type="entry name" value="Cystathionine beta-synthase"/>
    <property type="match status" value="1"/>
</dbReference>
<proteinExistence type="inferred from homology"/>
<dbReference type="GO" id="GO:0030170">
    <property type="term" value="F:pyridoxal phosphate binding"/>
    <property type="evidence" value="ECO:0007669"/>
    <property type="project" value="InterPro"/>
</dbReference>
<dbReference type="NCBIfam" id="TIGR01136">
    <property type="entry name" value="cysKM"/>
    <property type="match status" value="1"/>
</dbReference>
<keyword evidence="7 13" id="KW-0808">Transferase</keyword>
<organism evidence="15 16">
    <name type="scientific">Clostridium tetanomorphum</name>
    <dbReference type="NCBI Taxonomy" id="1553"/>
    <lineage>
        <taxon>Bacteria</taxon>
        <taxon>Bacillati</taxon>
        <taxon>Bacillota</taxon>
        <taxon>Clostridia</taxon>
        <taxon>Eubacteriales</taxon>
        <taxon>Clostridiaceae</taxon>
        <taxon>Clostridium</taxon>
    </lineage>
</organism>
<comment type="similarity">
    <text evidence="3 13">Belongs to the cysteine synthase/cystathionine beta-synthase family.</text>
</comment>
<feature type="domain" description="Tryptophan synthase beta chain-like PALP" evidence="14">
    <location>
        <begin position="9"/>
        <end position="291"/>
    </location>
</feature>
<keyword evidence="9 13" id="KW-0198">Cysteine biosynthesis</keyword>
<dbReference type="Pfam" id="PF00291">
    <property type="entry name" value="PALP"/>
    <property type="match status" value="1"/>
</dbReference>
<dbReference type="CDD" id="cd01561">
    <property type="entry name" value="CBS_like"/>
    <property type="match status" value="1"/>
</dbReference>
<comment type="catalytic activity">
    <reaction evidence="10 13">
        <text>O-acetyl-L-serine + hydrogen sulfide = L-cysteine + acetate</text>
        <dbReference type="Rhea" id="RHEA:14829"/>
        <dbReference type="ChEBI" id="CHEBI:29919"/>
        <dbReference type="ChEBI" id="CHEBI:30089"/>
        <dbReference type="ChEBI" id="CHEBI:35235"/>
        <dbReference type="ChEBI" id="CHEBI:58340"/>
        <dbReference type="EC" id="2.5.1.47"/>
    </reaction>
</comment>
<dbReference type="SUPFAM" id="SSF53686">
    <property type="entry name" value="Tryptophan synthase beta subunit-like PLP-dependent enzymes"/>
    <property type="match status" value="1"/>
</dbReference>
<evidence type="ECO:0000256" key="2">
    <source>
        <dbReference type="ARBA" id="ARBA00004962"/>
    </source>
</evidence>
<dbReference type="InterPro" id="IPR036052">
    <property type="entry name" value="TrpB-like_PALP_sf"/>
</dbReference>
<evidence type="ECO:0000256" key="3">
    <source>
        <dbReference type="ARBA" id="ARBA00007103"/>
    </source>
</evidence>
<evidence type="ECO:0000313" key="16">
    <source>
        <dbReference type="Proteomes" id="UP000563151"/>
    </source>
</evidence>
<evidence type="ECO:0000259" key="14">
    <source>
        <dbReference type="Pfam" id="PF00291"/>
    </source>
</evidence>
<feature type="modified residue" description="N6-(pyridoxal phosphate)lysine" evidence="12">
    <location>
        <position position="43"/>
    </location>
</feature>
<dbReference type="InterPro" id="IPR005856">
    <property type="entry name" value="Cys_synth"/>
</dbReference>
<dbReference type="PANTHER" id="PTHR10314">
    <property type="entry name" value="CYSTATHIONINE BETA-SYNTHASE"/>
    <property type="match status" value="1"/>
</dbReference>
<evidence type="ECO:0000256" key="1">
    <source>
        <dbReference type="ARBA" id="ARBA00001933"/>
    </source>
</evidence>
<dbReference type="InterPro" id="IPR001216">
    <property type="entry name" value="P-phosphate_BS"/>
</dbReference>
<evidence type="ECO:0000256" key="12">
    <source>
        <dbReference type="PIRSR" id="PIRSR605856-51"/>
    </source>
</evidence>
<dbReference type="EMBL" id="JAAZWO010000028">
    <property type="protein sequence ID" value="MBC2399432.1"/>
    <property type="molecule type" value="Genomic_DNA"/>
</dbReference>
<dbReference type="InterPro" id="IPR001926">
    <property type="entry name" value="TrpB-like_PALP"/>
</dbReference>
<feature type="binding site" evidence="11">
    <location>
        <position position="264"/>
    </location>
    <ligand>
        <name>pyridoxal 5'-phosphate</name>
        <dbReference type="ChEBI" id="CHEBI:597326"/>
    </ligand>
</feature>
<dbReference type="PROSITE" id="PS00901">
    <property type="entry name" value="CYS_SYNTHASE"/>
    <property type="match status" value="1"/>
</dbReference>
<dbReference type="RefSeq" id="WP_035150909.1">
    <property type="nucleotide sequence ID" value="NZ_JAAZWO010000028.1"/>
</dbReference>
<dbReference type="AlphaFoldDB" id="A0A923J1Q5"/>
<comment type="cofactor">
    <cofactor evidence="1 11 13">
        <name>pyridoxal 5'-phosphate</name>
        <dbReference type="ChEBI" id="CHEBI:597326"/>
    </cofactor>
</comment>
<dbReference type="InterPro" id="IPR005859">
    <property type="entry name" value="CysK"/>
</dbReference>
<name>A0A923J1Q5_CLOTT</name>
<reference evidence="15 16" key="1">
    <citation type="submission" date="2020-04" db="EMBL/GenBank/DDBJ databases">
        <title>Genomic insights into acetone-butanol-ethanol (ABE) fermentation by sequencing solventogenic clostridia strains.</title>
        <authorList>
            <person name="Brown S."/>
        </authorList>
    </citation>
    <scope>NUCLEOTIDE SEQUENCE [LARGE SCALE GENOMIC DNA]</scope>
    <source>
        <strain evidence="15 16">DJ011</strain>
    </source>
</reference>
<keyword evidence="6 13" id="KW-0028">Amino-acid biosynthesis</keyword>
<dbReference type="PROSITE" id="PS00165">
    <property type="entry name" value="DEHYDRATASE_SER_THR"/>
    <property type="match status" value="1"/>
</dbReference>
<dbReference type="EC" id="2.5.1.47" evidence="4 13"/>
<dbReference type="InterPro" id="IPR050214">
    <property type="entry name" value="Cys_Synth/Cystath_Beta-Synth"/>
</dbReference>
<gene>
    <name evidence="15" type="primary">cysK</name>
    <name evidence="15" type="ORF">HGG79_16885</name>
</gene>
<dbReference type="InterPro" id="IPR000634">
    <property type="entry name" value="Ser/Thr_deHydtase_PyrdxlP-BS"/>
</dbReference>
<keyword evidence="16" id="KW-1185">Reference proteome</keyword>
<evidence type="ECO:0000256" key="7">
    <source>
        <dbReference type="ARBA" id="ARBA00022679"/>
    </source>
</evidence>
<keyword evidence="8 11" id="KW-0663">Pyridoxal phosphate</keyword>
<comment type="pathway">
    <text evidence="2">Amino-acid biosynthesis; L-cysteine biosynthesis; L-cysteine from L-serine: step 2/2.</text>
</comment>
<evidence type="ECO:0000256" key="13">
    <source>
        <dbReference type="RuleBase" id="RU003985"/>
    </source>
</evidence>
<dbReference type="Proteomes" id="UP000563151">
    <property type="component" value="Unassembled WGS sequence"/>
</dbReference>